<dbReference type="EMBL" id="ML995811">
    <property type="protein sequence ID" value="KAF2773467.1"/>
    <property type="molecule type" value="Genomic_DNA"/>
</dbReference>
<protein>
    <recommendedName>
        <fullName evidence="4">TNFR-Cys domain-containing protein</fullName>
    </recommendedName>
</protein>
<accession>A0A6G1LKN6</accession>
<dbReference type="AlphaFoldDB" id="A0A6G1LKN6"/>
<evidence type="ECO:0000313" key="2">
    <source>
        <dbReference type="EMBL" id="KAF2773467.1"/>
    </source>
</evidence>
<name>A0A6G1LKN6_9PEZI</name>
<keyword evidence="1" id="KW-0732">Signal</keyword>
<keyword evidence="3" id="KW-1185">Reference proteome</keyword>
<dbReference type="Proteomes" id="UP000799436">
    <property type="component" value="Unassembled WGS sequence"/>
</dbReference>
<reference evidence="2" key="1">
    <citation type="journal article" date="2020" name="Stud. Mycol.">
        <title>101 Dothideomycetes genomes: a test case for predicting lifestyles and emergence of pathogens.</title>
        <authorList>
            <person name="Haridas S."/>
            <person name="Albert R."/>
            <person name="Binder M."/>
            <person name="Bloem J."/>
            <person name="Labutti K."/>
            <person name="Salamov A."/>
            <person name="Andreopoulos B."/>
            <person name="Baker S."/>
            <person name="Barry K."/>
            <person name="Bills G."/>
            <person name="Bluhm B."/>
            <person name="Cannon C."/>
            <person name="Castanera R."/>
            <person name="Culley D."/>
            <person name="Daum C."/>
            <person name="Ezra D."/>
            <person name="Gonzalez J."/>
            <person name="Henrissat B."/>
            <person name="Kuo A."/>
            <person name="Liang C."/>
            <person name="Lipzen A."/>
            <person name="Lutzoni F."/>
            <person name="Magnuson J."/>
            <person name="Mondo S."/>
            <person name="Nolan M."/>
            <person name="Ohm R."/>
            <person name="Pangilinan J."/>
            <person name="Park H.-J."/>
            <person name="Ramirez L."/>
            <person name="Alfaro M."/>
            <person name="Sun H."/>
            <person name="Tritt A."/>
            <person name="Yoshinaga Y."/>
            <person name="Zwiers L.-H."/>
            <person name="Turgeon B."/>
            <person name="Goodwin S."/>
            <person name="Spatafora J."/>
            <person name="Crous P."/>
            <person name="Grigoriev I."/>
        </authorList>
    </citation>
    <scope>NUCLEOTIDE SEQUENCE</scope>
    <source>
        <strain evidence="2">CBS 116005</strain>
    </source>
</reference>
<gene>
    <name evidence="2" type="ORF">EJ03DRAFT_132570</name>
</gene>
<sequence length="102" mass="10798">MKFLTTLACFVTAAPYVVGTATPTPCNTSSSSGCVYYDQAPPTGNKDCCDCCKQFKCQETCGRGGETCTAACRDQSGCKETDKCDATLTLDKCMSRPTPAVH</sequence>
<organism evidence="2 3">
    <name type="scientific">Teratosphaeria nubilosa</name>
    <dbReference type="NCBI Taxonomy" id="161662"/>
    <lineage>
        <taxon>Eukaryota</taxon>
        <taxon>Fungi</taxon>
        <taxon>Dikarya</taxon>
        <taxon>Ascomycota</taxon>
        <taxon>Pezizomycotina</taxon>
        <taxon>Dothideomycetes</taxon>
        <taxon>Dothideomycetidae</taxon>
        <taxon>Mycosphaerellales</taxon>
        <taxon>Teratosphaeriaceae</taxon>
        <taxon>Teratosphaeria</taxon>
    </lineage>
</organism>
<evidence type="ECO:0008006" key="4">
    <source>
        <dbReference type="Google" id="ProtNLM"/>
    </source>
</evidence>
<evidence type="ECO:0000313" key="3">
    <source>
        <dbReference type="Proteomes" id="UP000799436"/>
    </source>
</evidence>
<feature type="signal peptide" evidence="1">
    <location>
        <begin position="1"/>
        <end position="19"/>
    </location>
</feature>
<evidence type="ECO:0000256" key="1">
    <source>
        <dbReference type="SAM" id="SignalP"/>
    </source>
</evidence>
<feature type="chain" id="PRO_5026075539" description="TNFR-Cys domain-containing protein" evidence="1">
    <location>
        <begin position="20"/>
        <end position="102"/>
    </location>
</feature>
<proteinExistence type="predicted"/>
<dbReference type="PROSITE" id="PS51257">
    <property type="entry name" value="PROKAR_LIPOPROTEIN"/>
    <property type="match status" value="1"/>
</dbReference>